<feature type="region of interest" description="Disordered" evidence="1">
    <location>
        <begin position="1"/>
        <end position="46"/>
    </location>
</feature>
<feature type="compositionally biased region" description="Polar residues" evidence="1">
    <location>
        <begin position="370"/>
        <end position="382"/>
    </location>
</feature>
<protein>
    <recommendedName>
        <fullName evidence="2">Amine oxidase domain-containing protein</fullName>
    </recommendedName>
</protein>
<dbReference type="Gene3D" id="3.90.660.10">
    <property type="match status" value="2"/>
</dbReference>
<feature type="region of interest" description="Disordered" evidence="1">
    <location>
        <begin position="362"/>
        <end position="383"/>
    </location>
</feature>
<dbReference type="PANTHER" id="PTHR10742:SF414">
    <property type="entry name" value="CONTAINING AMINE OXIDASE, PUTATIVE (AFU_ORTHOLOGUE AFUA_3G12150)-RELATED"/>
    <property type="match status" value="1"/>
</dbReference>
<comment type="caution">
    <text evidence="3">The sequence shown here is derived from an EMBL/GenBank/DDBJ whole genome shotgun (WGS) entry which is preliminary data.</text>
</comment>
<feature type="domain" description="Amine oxidase" evidence="2">
    <location>
        <begin position="63"/>
        <end position="372"/>
    </location>
</feature>
<feature type="compositionally biased region" description="Polar residues" evidence="1">
    <location>
        <begin position="15"/>
        <end position="28"/>
    </location>
</feature>
<dbReference type="Proteomes" id="UP001140510">
    <property type="component" value="Unassembled WGS sequence"/>
</dbReference>
<dbReference type="PRINTS" id="PR00419">
    <property type="entry name" value="ADXRDTASE"/>
</dbReference>
<proteinExistence type="predicted"/>
<reference evidence="3" key="1">
    <citation type="submission" date="2022-10" db="EMBL/GenBank/DDBJ databases">
        <title>Tapping the CABI collections for fungal endophytes: first genome assemblies for Collariella, Neodidymelliopsis, Ascochyta clinopodiicola, Didymella pomorum, Didymosphaeria variabile, Neocosmospora piperis and Neocucurbitaria cava.</title>
        <authorList>
            <person name="Hill R."/>
        </authorList>
    </citation>
    <scope>NUCLEOTIDE SEQUENCE</scope>
    <source>
        <strain evidence="3">IMI 355091</strain>
    </source>
</reference>
<evidence type="ECO:0000256" key="1">
    <source>
        <dbReference type="SAM" id="MobiDB-lite"/>
    </source>
</evidence>
<evidence type="ECO:0000313" key="3">
    <source>
        <dbReference type="EMBL" id="KAJ4401459.1"/>
    </source>
</evidence>
<sequence>MGNIGNENRAYKPCNSPNTVGAGSSPTANRIHLDLPTSNGDSSPMLRRAAGRIPNIGIVGAGVAGLRCAEVLLKHGAKVTIFEGRNRVGGRFCQGQVGDHLVDLGPNWIHGTDNNPILDLAKETNTVTMNWDGRQSVVDALGKHLSDKEAAANTETVWSIIEQAMKYSNAESATIDPKTSLYNFFEEAVEKLYVDEKEEVAKQKRRTILQMSEMWGAFVGSEIQKQSLKFFWMEECIDGENLFVAGTYKKVLEKIAQPAEEAEIRYKTTVRRLISNASAEGQDPSVTIEYENNEGVRREAFDDVVMTAPLGWLKTNLKAFEPALPQRLQEGIAAIGYGHLDKVYITFPTAFWNLSDPCSDAESAAGRRPSATSSSSLPNVPATTAPVHQLGAADSPVDPSHYAGFTSFVAPTYATDTNPQYWNQEAVNLAALPGSTAHPTLLFYTYGATSKHVANVVTKHSDEEGQKGALVAFFEPYFSRLPNYDASKEEHKPSHVLATAWANDELAGYGSYANFQVGLKRGDEDVEVMRRGVPERGIWLAGEHTAPFVALGTVTGAWWSGDGVAKRIVKAWGLDEKVSA</sequence>
<evidence type="ECO:0000313" key="4">
    <source>
        <dbReference type="Proteomes" id="UP001140510"/>
    </source>
</evidence>
<accession>A0A9W8Z7S1</accession>
<dbReference type="SUPFAM" id="SSF51905">
    <property type="entry name" value="FAD/NAD(P)-binding domain"/>
    <property type="match status" value="1"/>
</dbReference>
<dbReference type="InterPro" id="IPR050281">
    <property type="entry name" value="Flavin_monoamine_oxidase"/>
</dbReference>
<feature type="domain" description="Amine oxidase" evidence="2">
    <location>
        <begin position="404"/>
        <end position="568"/>
    </location>
</feature>
<dbReference type="AlphaFoldDB" id="A0A9W8Z7S1"/>
<dbReference type="Gene3D" id="3.50.50.60">
    <property type="entry name" value="FAD/NAD(P)-binding domain"/>
    <property type="match status" value="2"/>
</dbReference>
<dbReference type="InterPro" id="IPR036188">
    <property type="entry name" value="FAD/NAD-bd_sf"/>
</dbReference>
<dbReference type="SUPFAM" id="SSF54373">
    <property type="entry name" value="FAD-linked reductases, C-terminal domain"/>
    <property type="match status" value="1"/>
</dbReference>
<dbReference type="InterPro" id="IPR002937">
    <property type="entry name" value="Amino_oxidase"/>
</dbReference>
<dbReference type="PANTHER" id="PTHR10742">
    <property type="entry name" value="FLAVIN MONOAMINE OXIDASE"/>
    <property type="match status" value="1"/>
</dbReference>
<dbReference type="GO" id="GO:0016491">
    <property type="term" value="F:oxidoreductase activity"/>
    <property type="evidence" value="ECO:0007669"/>
    <property type="project" value="InterPro"/>
</dbReference>
<keyword evidence="4" id="KW-1185">Reference proteome</keyword>
<dbReference type="EMBL" id="JAPEVA010000073">
    <property type="protein sequence ID" value="KAJ4401459.1"/>
    <property type="molecule type" value="Genomic_DNA"/>
</dbReference>
<name>A0A9W8Z7S1_9PLEO</name>
<dbReference type="GO" id="GO:0006338">
    <property type="term" value="P:chromatin remodeling"/>
    <property type="evidence" value="ECO:0007669"/>
    <property type="project" value="TreeGrafter"/>
</dbReference>
<organism evidence="3 4">
    <name type="scientific">Didymella pomorum</name>
    <dbReference type="NCBI Taxonomy" id="749634"/>
    <lineage>
        <taxon>Eukaryota</taxon>
        <taxon>Fungi</taxon>
        <taxon>Dikarya</taxon>
        <taxon>Ascomycota</taxon>
        <taxon>Pezizomycotina</taxon>
        <taxon>Dothideomycetes</taxon>
        <taxon>Pleosporomycetidae</taxon>
        <taxon>Pleosporales</taxon>
        <taxon>Pleosporineae</taxon>
        <taxon>Didymellaceae</taxon>
        <taxon>Didymella</taxon>
    </lineage>
</organism>
<dbReference type="GO" id="GO:0050660">
    <property type="term" value="F:flavin adenine dinucleotide binding"/>
    <property type="evidence" value="ECO:0007669"/>
    <property type="project" value="TreeGrafter"/>
</dbReference>
<dbReference type="OrthoDB" id="5046242at2759"/>
<dbReference type="GO" id="GO:0003682">
    <property type="term" value="F:chromatin binding"/>
    <property type="evidence" value="ECO:0007669"/>
    <property type="project" value="TreeGrafter"/>
</dbReference>
<dbReference type="Pfam" id="PF01593">
    <property type="entry name" value="Amino_oxidase"/>
    <property type="match status" value="2"/>
</dbReference>
<gene>
    <name evidence="3" type="ORF">N0V91_007893</name>
</gene>
<evidence type="ECO:0000259" key="2">
    <source>
        <dbReference type="Pfam" id="PF01593"/>
    </source>
</evidence>